<dbReference type="EMBL" id="VSSQ01047380">
    <property type="protein sequence ID" value="MPN01359.1"/>
    <property type="molecule type" value="Genomic_DNA"/>
</dbReference>
<organism evidence="1">
    <name type="scientific">bioreactor metagenome</name>
    <dbReference type="NCBI Taxonomy" id="1076179"/>
    <lineage>
        <taxon>unclassified sequences</taxon>
        <taxon>metagenomes</taxon>
        <taxon>ecological metagenomes</taxon>
    </lineage>
</organism>
<sequence>MKGTAVYADSYGDIPFLADVDHFFYMLVVSNVARIDPDFCYTG</sequence>
<name>A0A645EJP8_9ZZZZ</name>
<accession>A0A645EJP8</accession>
<evidence type="ECO:0000313" key="1">
    <source>
        <dbReference type="EMBL" id="MPN01359.1"/>
    </source>
</evidence>
<reference evidence="1" key="1">
    <citation type="submission" date="2019-08" db="EMBL/GenBank/DDBJ databases">
        <authorList>
            <person name="Kucharzyk K."/>
            <person name="Murdoch R.W."/>
            <person name="Higgins S."/>
            <person name="Loffler F."/>
        </authorList>
    </citation>
    <scope>NUCLEOTIDE SEQUENCE</scope>
</reference>
<gene>
    <name evidence="1" type="ORF">SDC9_148568</name>
</gene>
<protein>
    <submittedName>
        <fullName evidence="1">Uncharacterized protein</fullName>
    </submittedName>
</protein>
<dbReference type="AlphaFoldDB" id="A0A645EJP8"/>
<proteinExistence type="predicted"/>
<comment type="caution">
    <text evidence="1">The sequence shown here is derived from an EMBL/GenBank/DDBJ whole genome shotgun (WGS) entry which is preliminary data.</text>
</comment>